<dbReference type="EMBL" id="BPLQ01012162">
    <property type="protein sequence ID" value="GIY63169.1"/>
    <property type="molecule type" value="Genomic_DNA"/>
</dbReference>
<dbReference type="Proteomes" id="UP001054837">
    <property type="component" value="Unassembled WGS sequence"/>
</dbReference>
<gene>
    <name evidence="1" type="ORF">CDAR_492681</name>
</gene>
<comment type="caution">
    <text evidence="1">The sequence shown here is derived from an EMBL/GenBank/DDBJ whole genome shotgun (WGS) entry which is preliminary data.</text>
</comment>
<protein>
    <submittedName>
        <fullName evidence="1">Uncharacterized protein</fullName>
    </submittedName>
</protein>
<keyword evidence="2" id="KW-1185">Reference proteome</keyword>
<evidence type="ECO:0000313" key="1">
    <source>
        <dbReference type="EMBL" id="GIY63169.1"/>
    </source>
</evidence>
<name>A0AAV4V0F0_9ARAC</name>
<evidence type="ECO:0000313" key="2">
    <source>
        <dbReference type="Proteomes" id="UP001054837"/>
    </source>
</evidence>
<reference evidence="1 2" key="1">
    <citation type="submission" date="2021-06" db="EMBL/GenBank/DDBJ databases">
        <title>Caerostris darwini draft genome.</title>
        <authorList>
            <person name="Kono N."/>
            <person name="Arakawa K."/>
        </authorList>
    </citation>
    <scope>NUCLEOTIDE SEQUENCE [LARGE SCALE GENOMIC DNA]</scope>
</reference>
<sequence length="128" mass="15248">MYYIKAKQLSYKRSQLEIKHNLLLSIKFTPVRHLPRQRRRKKTEKKYVSRVREFLFSTYHDVTDLPISVTSRGTCIFANTDGRWEIGAEYLPPRTEVHPPRKGNRKHLPGDYGCLPDWDLMWVISGMW</sequence>
<organism evidence="1 2">
    <name type="scientific">Caerostris darwini</name>
    <dbReference type="NCBI Taxonomy" id="1538125"/>
    <lineage>
        <taxon>Eukaryota</taxon>
        <taxon>Metazoa</taxon>
        <taxon>Ecdysozoa</taxon>
        <taxon>Arthropoda</taxon>
        <taxon>Chelicerata</taxon>
        <taxon>Arachnida</taxon>
        <taxon>Araneae</taxon>
        <taxon>Araneomorphae</taxon>
        <taxon>Entelegynae</taxon>
        <taxon>Araneoidea</taxon>
        <taxon>Araneidae</taxon>
        <taxon>Caerostris</taxon>
    </lineage>
</organism>
<proteinExistence type="predicted"/>
<accession>A0AAV4V0F0</accession>
<dbReference type="AlphaFoldDB" id="A0AAV4V0F0"/>